<evidence type="ECO:0000313" key="2">
    <source>
        <dbReference type="EMBL" id="QJB04807.1"/>
    </source>
</evidence>
<evidence type="ECO:0000313" key="1">
    <source>
        <dbReference type="EMBL" id="QJB01323.1"/>
    </source>
</evidence>
<organism evidence="1">
    <name type="scientific">viral metagenome</name>
    <dbReference type="NCBI Taxonomy" id="1070528"/>
    <lineage>
        <taxon>unclassified sequences</taxon>
        <taxon>metagenomes</taxon>
        <taxon>organismal metagenomes</taxon>
    </lineage>
</organism>
<reference evidence="1" key="1">
    <citation type="submission" date="2020-03" db="EMBL/GenBank/DDBJ databases">
        <title>The deep terrestrial virosphere.</title>
        <authorList>
            <person name="Holmfeldt K."/>
            <person name="Nilsson E."/>
            <person name="Simone D."/>
            <person name="Lopez-Fernandez M."/>
            <person name="Wu X."/>
            <person name="de Brujin I."/>
            <person name="Lundin D."/>
            <person name="Andersson A."/>
            <person name="Bertilsson S."/>
            <person name="Dopson M."/>
        </authorList>
    </citation>
    <scope>NUCLEOTIDE SEQUENCE</scope>
    <source>
        <strain evidence="1">MM171A00115</strain>
        <strain evidence="2">MM171B00172</strain>
    </source>
</reference>
<accession>A0A6M3M6D4</accession>
<name>A0A6M3M6D4_9ZZZZ</name>
<dbReference type="EMBL" id="MT143707">
    <property type="protein sequence ID" value="QJB01323.1"/>
    <property type="molecule type" value="Genomic_DNA"/>
</dbReference>
<gene>
    <name evidence="1" type="ORF">MM171A00115_0076</name>
    <name evidence="2" type="ORF">MM171B00172_0049</name>
</gene>
<proteinExistence type="predicted"/>
<sequence length="71" mass="7796">MEATTTPSSDLLRARAAHMDNLQRLRHQIYSLNAKDAARAEATMANLMQQVYAIDEQLGAAKGPRKVWGAA</sequence>
<protein>
    <submittedName>
        <fullName evidence="1">Uncharacterized protein</fullName>
    </submittedName>
</protein>
<dbReference type="EMBL" id="MT143890">
    <property type="protein sequence ID" value="QJB04807.1"/>
    <property type="molecule type" value="Genomic_DNA"/>
</dbReference>
<dbReference type="AlphaFoldDB" id="A0A6M3M6D4"/>